<accession>A0ABN3DB91</accession>
<gene>
    <name evidence="2" type="ORF">GCM10010104_18510</name>
</gene>
<evidence type="ECO:0000313" key="2">
    <source>
        <dbReference type="EMBL" id="GAA2226573.1"/>
    </source>
</evidence>
<dbReference type="Proteomes" id="UP001501474">
    <property type="component" value="Unassembled WGS sequence"/>
</dbReference>
<evidence type="ECO:0000256" key="1">
    <source>
        <dbReference type="SAM" id="Phobius"/>
    </source>
</evidence>
<keyword evidence="1" id="KW-0472">Membrane</keyword>
<evidence type="ECO:0000313" key="3">
    <source>
        <dbReference type="Proteomes" id="UP001501474"/>
    </source>
</evidence>
<reference evidence="2 3" key="1">
    <citation type="journal article" date="2019" name="Int. J. Syst. Evol. Microbiol.">
        <title>The Global Catalogue of Microorganisms (GCM) 10K type strain sequencing project: providing services to taxonomists for standard genome sequencing and annotation.</title>
        <authorList>
            <consortium name="The Broad Institute Genomics Platform"/>
            <consortium name="The Broad Institute Genome Sequencing Center for Infectious Disease"/>
            <person name="Wu L."/>
            <person name="Ma J."/>
        </authorList>
    </citation>
    <scope>NUCLEOTIDE SEQUENCE [LARGE SCALE GENOMIC DNA]</scope>
    <source>
        <strain evidence="2 3">JCM 3053</strain>
    </source>
</reference>
<dbReference type="EMBL" id="BAAART010000041">
    <property type="protein sequence ID" value="GAA2226573.1"/>
    <property type="molecule type" value="Genomic_DNA"/>
</dbReference>
<dbReference type="RefSeq" id="WP_234847490.1">
    <property type="nucleotide sequence ID" value="NZ_BAAART010000041.1"/>
</dbReference>
<protein>
    <submittedName>
        <fullName evidence="2">Uncharacterized protein</fullName>
    </submittedName>
</protein>
<comment type="caution">
    <text evidence="2">The sequence shown here is derived from an EMBL/GenBank/DDBJ whole genome shotgun (WGS) entry which is preliminary data.</text>
</comment>
<organism evidence="2 3">
    <name type="scientific">Streptomyces indiaensis</name>
    <dbReference type="NCBI Taxonomy" id="284033"/>
    <lineage>
        <taxon>Bacteria</taxon>
        <taxon>Bacillati</taxon>
        <taxon>Actinomycetota</taxon>
        <taxon>Actinomycetes</taxon>
        <taxon>Kitasatosporales</taxon>
        <taxon>Streptomycetaceae</taxon>
        <taxon>Streptomyces</taxon>
    </lineage>
</organism>
<keyword evidence="1" id="KW-1133">Transmembrane helix</keyword>
<proteinExistence type="predicted"/>
<keyword evidence="3" id="KW-1185">Reference proteome</keyword>
<name>A0ABN3DB91_9ACTN</name>
<sequence length="60" mass="6997">MTSFYAAHAAYAAHSAPVQLAEKWQGPPWFKWAFLGVWALCGVFVLFKLRQNGWKFPRRR</sequence>
<feature type="transmembrane region" description="Helical" evidence="1">
    <location>
        <begin position="29"/>
        <end position="49"/>
    </location>
</feature>
<keyword evidence="1" id="KW-0812">Transmembrane</keyword>